<proteinExistence type="predicted"/>
<accession>A0A9P4H5Q9</accession>
<dbReference type="Pfam" id="PF22974">
    <property type="entry name" value="DUF7029"/>
    <property type="match status" value="1"/>
</dbReference>
<dbReference type="EMBL" id="ML978216">
    <property type="protein sequence ID" value="KAF2028165.1"/>
    <property type="molecule type" value="Genomic_DNA"/>
</dbReference>
<keyword evidence="3" id="KW-1185">Reference proteome</keyword>
<gene>
    <name evidence="2" type="ORF">EK21DRAFT_90861</name>
</gene>
<evidence type="ECO:0000313" key="2">
    <source>
        <dbReference type="EMBL" id="KAF2028165.1"/>
    </source>
</evidence>
<dbReference type="AlphaFoldDB" id="A0A9P4H5Q9"/>
<reference evidence="2" key="1">
    <citation type="journal article" date="2020" name="Stud. Mycol.">
        <title>101 Dothideomycetes genomes: a test case for predicting lifestyles and emergence of pathogens.</title>
        <authorList>
            <person name="Haridas S."/>
            <person name="Albert R."/>
            <person name="Binder M."/>
            <person name="Bloem J."/>
            <person name="Labutti K."/>
            <person name="Salamov A."/>
            <person name="Andreopoulos B."/>
            <person name="Baker S."/>
            <person name="Barry K."/>
            <person name="Bills G."/>
            <person name="Bluhm B."/>
            <person name="Cannon C."/>
            <person name="Castanera R."/>
            <person name="Culley D."/>
            <person name="Daum C."/>
            <person name="Ezra D."/>
            <person name="Gonzalez J."/>
            <person name="Henrissat B."/>
            <person name="Kuo A."/>
            <person name="Liang C."/>
            <person name="Lipzen A."/>
            <person name="Lutzoni F."/>
            <person name="Magnuson J."/>
            <person name="Mondo S."/>
            <person name="Nolan M."/>
            <person name="Ohm R."/>
            <person name="Pangilinan J."/>
            <person name="Park H.-J."/>
            <person name="Ramirez L."/>
            <person name="Alfaro M."/>
            <person name="Sun H."/>
            <person name="Tritt A."/>
            <person name="Yoshinaga Y."/>
            <person name="Zwiers L.-H."/>
            <person name="Turgeon B."/>
            <person name="Goodwin S."/>
            <person name="Spatafora J."/>
            <person name="Crous P."/>
            <person name="Grigoriev I."/>
        </authorList>
    </citation>
    <scope>NUCLEOTIDE SEQUENCE</scope>
    <source>
        <strain evidence="2">CBS 110217</strain>
    </source>
</reference>
<protein>
    <recommendedName>
        <fullName evidence="1">DUF7029 domain-containing protein</fullName>
    </recommendedName>
</protein>
<name>A0A9P4H5Q9_9PLEO</name>
<dbReference type="Proteomes" id="UP000799777">
    <property type="component" value="Unassembled WGS sequence"/>
</dbReference>
<feature type="domain" description="DUF7029" evidence="1">
    <location>
        <begin position="54"/>
        <end position="128"/>
    </location>
</feature>
<sequence>MVTAFSGRELRAAAPKGHLRRRREPSRTAMRLRSLGQMVQCQYMKGVSKADIRSDISCTSDSITLHRTNSLYRSALDKVHNLVGGYIITSHASCNDKHERTVYRVLYVIDMSKDSVTLRGVRTQWQSPFDFIKIDLVYTTEPLELQEHKPRGRSLQLRQTIRGAAILASAPAGLAQSAPAAVDTAAPTSTRINLATTINNKVLPLPTNSPLEIKCIKCSMEASTYEFRIPGVGSAAVLYGPFLAAGYNYTGTLSLTEYGLDMAVPEGAQASFSINTDNDDAVKATQTQCQFHFQDALFDDIISQNFLDDINLRAGRYIDTPIINATAKQISGVKSDCSSGGDLQNMLNVDFSRSWNFGAYASGFAQSYAKKNDANSKYNGGLTALLVATVASLALL</sequence>
<organism evidence="2 3">
    <name type="scientific">Setomelanomma holmii</name>
    <dbReference type="NCBI Taxonomy" id="210430"/>
    <lineage>
        <taxon>Eukaryota</taxon>
        <taxon>Fungi</taxon>
        <taxon>Dikarya</taxon>
        <taxon>Ascomycota</taxon>
        <taxon>Pezizomycotina</taxon>
        <taxon>Dothideomycetes</taxon>
        <taxon>Pleosporomycetidae</taxon>
        <taxon>Pleosporales</taxon>
        <taxon>Pleosporineae</taxon>
        <taxon>Phaeosphaeriaceae</taxon>
        <taxon>Setomelanomma</taxon>
    </lineage>
</organism>
<evidence type="ECO:0000313" key="3">
    <source>
        <dbReference type="Proteomes" id="UP000799777"/>
    </source>
</evidence>
<dbReference type="InterPro" id="IPR054293">
    <property type="entry name" value="DUF7029"/>
</dbReference>
<comment type="caution">
    <text evidence="2">The sequence shown here is derived from an EMBL/GenBank/DDBJ whole genome shotgun (WGS) entry which is preliminary data.</text>
</comment>
<evidence type="ECO:0000259" key="1">
    <source>
        <dbReference type="Pfam" id="PF22974"/>
    </source>
</evidence>
<dbReference type="OrthoDB" id="5382170at2759"/>